<evidence type="ECO:0000313" key="3">
    <source>
        <dbReference type="Proteomes" id="UP001195903"/>
    </source>
</evidence>
<organism evidence="2 3">
    <name type="scientific">Shewanella jiangmenensis</name>
    <dbReference type="NCBI Taxonomy" id="2837387"/>
    <lineage>
        <taxon>Bacteria</taxon>
        <taxon>Pseudomonadati</taxon>
        <taxon>Pseudomonadota</taxon>
        <taxon>Gammaproteobacteria</taxon>
        <taxon>Alteromonadales</taxon>
        <taxon>Shewanellaceae</taxon>
        <taxon>Shewanella</taxon>
    </lineage>
</organism>
<reference evidence="2 3" key="1">
    <citation type="submission" date="2021-05" db="EMBL/GenBank/DDBJ databases">
        <title>Shewanella sp. JM162201.</title>
        <authorList>
            <person name="Xu S."/>
            <person name="Li A."/>
        </authorList>
    </citation>
    <scope>NUCLEOTIDE SEQUENCE [LARGE SCALE GENOMIC DNA]</scope>
    <source>
        <strain evidence="2 3">JM162201</strain>
    </source>
</reference>
<evidence type="ECO:0000259" key="1">
    <source>
        <dbReference type="Pfam" id="PF12633"/>
    </source>
</evidence>
<name>A0ABS5V7Y2_9GAMM</name>
<dbReference type="NCBIfam" id="NF006980">
    <property type="entry name" value="PRK09450.1-5"/>
    <property type="match status" value="1"/>
</dbReference>
<evidence type="ECO:0000313" key="2">
    <source>
        <dbReference type="EMBL" id="MBT1446549.1"/>
    </source>
</evidence>
<protein>
    <submittedName>
        <fullName evidence="2">Class I adenylate cyclase</fullName>
        <ecNumber evidence="2">4.6.1.1</ecNumber>
    </submittedName>
</protein>
<dbReference type="Pfam" id="PF01295">
    <property type="entry name" value="Adenylate_cycl"/>
    <property type="match status" value="1"/>
</dbReference>
<proteinExistence type="predicted"/>
<comment type="caution">
    <text evidence="2">The sequence shown here is derived from an EMBL/GenBank/DDBJ whole genome shotgun (WGS) entry which is preliminary data.</text>
</comment>
<dbReference type="Pfam" id="PF12633">
    <property type="entry name" value="Adenyl_cycl_N"/>
    <property type="match status" value="1"/>
</dbReference>
<dbReference type="PANTHER" id="PTHR38760:SF1">
    <property type="entry name" value="ADENYLATE CYCLASE"/>
    <property type="match status" value="1"/>
</dbReference>
<dbReference type="InterPro" id="IPR000274">
    <property type="entry name" value="Adenylate_cyclase_1"/>
</dbReference>
<sequence>MIAQSRWSTSSLGLAERLNRVRMARALALLSPLKRHLFHAIPLLLHFHGARLPGYNGHVTPCGIAGFDPKPEHHSAAEVLSLGLPSLRSDWPHAIEGVYAMGSTGSFGQNPQSDVDVWVIHEQKLAEDEIALLAAKLKLLTKWFASFDFEVNFYLVHPHQFRGERPSGDDLKRQLGVEHSGSAQHWLLLEEFYRTQICLGGKPLYWWPGARVGSEGLWLGDVQSLPASEYFSASLWQLYKGLAKPHKALLKVLLLEAYAWRYPDTEQLSARVWQRTVEGDFSAANDPYFLLYQVIEEYLLAIGDFRRLEIVRRCFYLKCGVRLRQEDQPKDWRYLKMQLLVSDWQWPETLIDTLDACESWHCGELQWFNAQLNELMLASYQTLLHFASRHGISEALKVADLGMLTRKLHTSFSEDNHLIPKLNLLWSQQVGEPQLTVITSQADGTHYLYRQAPQANAFKGEAAVFVSGHLASLLLWAAINGVSTPDTQWHWYGDRKAGARLEQASRKLQEMIADVDLRVSKQDLCQPWFYRKLILLVNLEKDPTPDWHGQEVMIDMMNANLFSLGRQRLNMLGSVDVLCYNSWGEWHCHHFEGEQALLKVMTFVAPGIRRAGGRVDGNSSVTLPELVDIRSQVDLRTIGCSVRLQPQLELAVHSLLRQVARLTCQANVSSTLVQPLRIGDKNYGLFFNTLGVAFEDLADAPAIYRQMSHGNLLTLPRPELGDDPFASVPELIQDYATKDVIQYFLRQREEGIDVFILNAENELSHYVQHGTTVEALVSKVSQQYAFEGLYEVRGRFNLPQFFQLERLQGELRAQPVGMARQDLGAEF</sequence>
<dbReference type="EC" id="4.6.1.1" evidence="2"/>
<feature type="domain" description="Adenylate cyclase class-I N-terminal" evidence="1">
    <location>
        <begin position="15"/>
        <end position="207"/>
    </location>
</feature>
<keyword evidence="2" id="KW-0456">Lyase</keyword>
<dbReference type="PANTHER" id="PTHR38760">
    <property type="entry name" value="ADENYLATE CYCLASE"/>
    <property type="match status" value="1"/>
</dbReference>
<dbReference type="PIRSF" id="PIRSF001444">
    <property type="entry name" value="Adenylate_cycl"/>
    <property type="match status" value="1"/>
</dbReference>
<dbReference type="GO" id="GO:0004016">
    <property type="term" value="F:adenylate cyclase activity"/>
    <property type="evidence" value="ECO:0007669"/>
    <property type="project" value="UniProtKB-EC"/>
</dbReference>
<keyword evidence="3" id="KW-1185">Reference proteome</keyword>
<accession>A0ABS5V7Y2</accession>
<dbReference type="EMBL" id="JAHEPS010000015">
    <property type="protein sequence ID" value="MBT1446549.1"/>
    <property type="molecule type" value="Genomic_DNA"/>
</dbReference>
<dbReference type="Proteomes" id="UP001195903">
    <property type="component" value="Unassembled WGS sequence"/>
</dbReference>
<dbReference type="InterPro" id="IPR024685">
    <property type="entry name" value="Adenylate_cyclase_1_N"/>
</dbReference>
<gene>
    <name evidence="2" type="ORF">KJI95_18805</name>
</gene>
<dbReference type="RefSeq" id="WP_214508748.1">
    <property type="nucleotide sequence ID" value="NZ_JAHEPS010000015.1"/>
</dbReference>